<feature type="compositionally biased region" description="Polar residues" evidence="1">
    <location>
        <begin position="766"/>
        <end position="785"/>
    </location>
</feature>
<evidence type="ECO:0000313" key="5">
    <source>
        <dbReference type="Proteomes" id="UP000815677"/>
    </source>
</evidence>
<feature type="compositionally biased region" description="Low complexity" evidence="1">
    <location>
        <begin position="687"/>
        <end position="699"/>
    </location>
</feature>
<feature type="transmembrane region" description="Helical" evidence="2">
    <location>
        <begin position="735"/>
        <end position="755"/>
    </location>
</feature>
<dbReference type="PROSITE" id="PS50181">
    <property type="entry name" value="FBOX"/>
    <property type="match status" value="1"/>
</dbReference>
<dbReference type="InterPro" id="IPR036047">
    <property type="entry name" value="F-box-like_dom_sf"/>
</dbReference>
<keyword evidence="5" id="KW-1185">Reference proteome</keyword>
<feature type="region of interest" description="Disordered" evidence="1">
    <location>
        <begin position="839"/>
        <end position="859"/>
    </location>
</feature>
<dbReference type="Gene3D" id="1.20.1280.50">
    <property type="match status" value="1"/>
</dbReference>
<evidence type="ECO:0000313" key="4">
    <source>
        <dbReference type="EMBL" id="GAT48319.1"/>
    </source>
</evidence>
<dbReference type="SUPFAM" id="SSF81383">
    <property type="entry name" value="F-box domain"/>
    <property type="match status" value="1"/>
</dbReference>
<organism evidence="4 5">
    <name type="scientific">Mycena chlorophos</name>
    <name type="common">Agaric fungus</name>
    <name type="synonym">Agaricus chlorophos</name>
    <dbReference type="NCBI Taxonomy" id="658473"/>
    <lineage>
        <taxon>Eukaryota</taxon>
        <taxon>Fungi</taxon>
        <taxon>Dikarya</taxon>
        <taxon>Basidiomycota</taxon>
        <taxon>Agaricomycotina</taxon>
        <taxon>Agaricomycetes</taxon>
        <taxon>Agaricomycetidae</taxon>
        <taxon>Agaricales</taxon>
        <taxon>Marasmiineae</taxon>
        <taxon>Mycenaceae</taxon>
        <taxon>Mycena</taxon>
    </lineage>
</organism>
<dbReference type="Proteomes" id="UP000815677">
    <property type="component" value="Unassembled WGS sequence"/>
</dbReference>
<feature type="domain" description="F-box" evidence="3">
    <location>
        <begin position="1"/>
        <end position="47"/>
    </location>
</feature>
<accession>A0ABQ0LB00</accession>
<gene>
    <name evidence="4" type="ORF">MCHLO_05736</name>
</gene>
<dbReference type="EMBL" id="DF844460">
    <property type="protein sequence ID" value="GAT48319.1"/>
    <property type="molecule type" value="Genomic_DNA"/>
</dbReference>
<protein>
    <recommendedName>
        <fullName evidence="3">F-box domain-containing protein</fullName>
    </recommendedName>
</protein>
<reference evidence="4" key="1">
    <citation type="submission" date="2014-09" db="EMBL/GenBank/DDBJ databases">
        <title>Genome sequence of the luminous mushroom Mycena chlorophos for searching fungal bioluminescence genes.</title>
        <authorList>
            <person name="Tanaka Y."/>
            <person name="Kasuga D."/>
            <person name="Oba Y."/>
            <person name="Hase S."/>
            <person name="Sato K."/>
            <person name="Oba Y."/>
            <person name="Sakakibara Y."/>
        </authorList>
    </citation>
    <scope>NUCLEOTIDE SEQUENCE</scope>
</reference>
<proteinExistence type="predicted"/>
<dbReference type="InterPro" id="IPR001810">
    <property type="entry name" value="F-box_dom"/>
</dbReference>
<keyword evidence="2" id="KW-0472">Membrane</keyword>
<evidence type="ECO:0000256" key="2">
    <source>
        <dbReference type="SAM" id="Phobius"/>
    </source>
</evidence>
<evidence type="ECO:0000256" key="1">
    <source>
        <dbReference type="SAM" id="MobiDB-lite"/>
    </source>
</evidence>
<dbReference type="SMART" id="SM00256">
    <property type="entry name" value="FBOX"/>
    <property type="match status" value="1"/>
</dbReference>
<keyword evidence="2" id="KW-1133">Transmembrane helix</keyword>
<sequence>MNFEGVPLEIIQEVFSWCDIHTVLCRLSLVSRQFRQVARRKQLWIVLLRALAARGMLDLAPEEDLGQLSRHQLILKVKYIAHGPRSWGPSSVKPLLRGQETPITLQVPTSDLPVYVQLLQGGRFLLVLVHMDGHGQWQPQLVDVYERRVVWTVQTVQEPDPIPTLVVVSADGDTATIALLSSTDAGQTYTLSTFGIQLQDAKDHRKTHRRPVWPATDQPELEIVCRTRPISSLQNSINEVYLTVMDVLRQRFAVLKLPAPRVVSVFVEEWRSFGSQFIEIQHTVSGHYLIVASFSLRFLSIEGTLRLDVYPMDSLSWTAFADAYDGPGSLVGHGLLPASARPTRWHRPAPSTPVVGQQLLPVFTQSVPTTRLATILLSTYLDPLHHDRHYIRIKTVCEPLGGYDTAFEVARRVFGHQCPSTDARLPWRFEFTLGPVGSGGSRRMALSMPRPSWIGDYTPTVMESALEESFSRYSICSGALVDSRISRHVGGSEPAGAYLFSPRKVATAPFMLPNESVCAIGKYNGGVVCSSTRQNADYAELKLRVIRRRLGSENRPQLSIMLSCTIGSFSSQIKWCRAPLNSSFWTVGILGRPNLFPASRARMSTSRSSASRLYDTQLAAAAPVPTNAQLEEGYDAAPLVLPIRRPRMGTASDAELHRLDTYMFPRASLSPGGPEKSSPATALTPNDSDSPGSAESPSSTFAPSLLSPNRPKPMMFPADTAGMDRTRTPWYRRPWVVFTAVGVLALIGVVIGAAVGETLSKRRQQSESTNSSDGVAEQGQASASISFPGPSSVAGPGATSLSGNAIVGVGSLADASSTEFVGDGTVSLTIAPISGATSLAARRKRRAHRRKAARPQLSS</sequence>
<feature type="compositionally biased region" description="Basic residues" evidence="1">
    <location>
        <begin position="841"/>
        <end position="853"/>
    </location>
</feature>
<feature type="region of interest" description="Disordered" evidence="1">
    <location>
        <begin position="762"/>
        <end position="793"/>
    </location>
</feature>
<dbReference type="CDD" id="cd09917">
    <property type="entry name" value="F-box_SF"/>
    <property type="match status" value="1"/>
</dbReference>
<feature type="region of interest" description="Disordered" evidence="1">
    <location>
        <begin position="666"/>
        <end position="721"/>
    </location>
</feature>
<keyword evidence="2" id="KW-0812">Transmembrane</keyword>
<name>A0ABQ0LB00_MYCCL</name>
<evidence type="ECO:0000259" key="3">
    <source>
        <dbReference type="PROSITE" id="PS50181"/>
    </source>
</evidence>
<dbReference type="Pfam" id="PF00646">
    <property type="entry name" value="F-box"/>
    <property type="match status" value="1"/>
</dbReference>